<feature type="compositionally biased region" description="Polar residues" evidence="1">
    <location>
        <begin position="78"/>
        <end position="91"/>
    </location>
</feature>
<dbReference type="Proteomes" id="UP000838756">
    <property type="component" value="Unassembled WGS sequence"/>
</dbReference>
<organism evidence="2 3">
    <name type="scientific">Pararge aegeria aegeria</name>
    <dbReference type="NCBI Taxonomy" id="348720"/>
    <lineage>
        <taxon>Eukaryota</taxon>
        <taxon>Metazoa</taxon>
        <taxon>Ecdysozoa</taxon>
        <taxon>Arthropoda</taxon>
        <taxon>Hexapoda</taxon>
        <taxon>Insecta</taxon>
        <taxon>Pterygota</taxon>
        <taxon>Neoptera</taxon>
        <taxon>Endopterygota</taxon>
        <taxon>Lepidoptera</taxon>
        <taxon>Glossata</taxon>
        <taxon>Ditrysia</taxon>
        <taxon>Papilionoidea</taxon>
        <taxon>Nymphalidae</taxon>
        <taxon>Satyrinae</taxon>
        <taxon>Satyrini</taxon>
        <taxon>Parargina</taxon>
        <taxon>Pararge</taxon>
    </lineage>
</organism>
<protein>
    <submittedName>
        <fullName evidence="2">Jg4331 protein</fullName>
    </submittedName>
</protein>
<feature type="region of interest" description="Disordered" evidence="1">
    <location>
        <begin position="1"/>
        <end position="34"/>
    </location>
</feature>
<dbReference type="AlphaFoldDB" id="A0A8S4SKB2"/>
<feature type="region of interest" description="Disordered" evidence="1">
    <location>
        <begin position="77"/>
        <end position="106"/>
    </location>
</feature>
<dbReference type="OrthoDB" id="6250593at2759"/>
<name>A0A8S4SKB2_9NEOP</name>
<evidence type="ECO:0000313" key="2">
    <source>
        <dbReference type="EMBL" id="CAH2267723.1"/>
    </source>
</evidence>
<sequence>MRRRGSLSKESSKYYDPKPSRSAPVTPCDSETSTWSETYENFNTRRSDKASYEASTEGMWWWRRPLGVRRTTCRRCGASSSSRPLQMTPEQKCSPLFGRPLRPGRSNYDRANLHEKKDIPMQTTHYPSSNVVQVRITLVITFGDWGGKGHVSGVSTVDNNQGQVLNRQYRLPRCPTPPIEV</sequence>
<feature type="compositionally biased region" description="Basic and acidic residues" evidence="1">
    <location>
        <begin position="10"/>
        <end position="19"/>
    </location>
</feature>
<comment type="caution">
    <text evidence="2">The sequence shown here is derived from an EMBL/GenBank/DDBJ whole genome shotgun (WGS) entry which is preliminary data.</text>
</comment>
<evidence type="ECO:0000313" key="3">
    <source>
        <dbReference type="Proteomes" id="UP000838756"/>
    </source>
</evidence>
<accession>A0A8S4SKB2</accession>
<gene>
    <name evidence="2" type="primary">jg4331</name>
    <name evidence="2" type="ORF">PAEG_LOCUS26220</name>
</gene>
<dbReference type="EMBL" id="CAKXAJ010026394">
    <property type="protein sequence ID" value="CAH2267723.1"/>
    <property type="molecule type" value="Genomic_DNA"/>
</dbReference>
<proteinExistence type="predicted"/>
<keyword evidence="3" id="KW-1185">Reference proteome</keyword>
<reference evidence="2" key="1">
    <citation type="submission" date="2022-03" db="EMBL/GenBank/DDBJ databases">
        <authorList>
            <person name="Lindestad O."/>
        </authorList>
    </citation>
    <scope>NUCLEOTIDE SEQUENCE</scope>
</reference>
<evidence type="ECO:0000256" key="1">
    <source>
        <dbReference type="SAM" id="MobiDB-lite"/>
    </source>
</evidence>